<dbReference type="InterPro" id="IPR014957">
    <property type="entry name" value="IDEAL_dom"/>
</dbReference>
<dbReference type="Proteomes" id="UP000199087">
    <property type="component" value="Unassembled WGS sequence"/>
</dbReference>
<evidence type="ECO:0000259" key="1">
    <source>
        <dbReference type="SMART" id="SM00914"/>
    </source>
</evidence>
<keyword evidence="3" id="KW-1185">Reference proteome</keyword>
<evidence type="ECO:0000313" key="3">
    <source>
        <dbReference type="Proteomes" id="UP000199087"/>
    </source>
</evidence>
<protein>
    <submittedName>
        <fullName evidence="2">IDEAL domain-containing protein</fullName>
    </submittedName>
</protein>
<dbReference type="STRING" id="1499688.BN000_00617"/>
<dbReference type="SMART" id="SM00914">
    <property type="entry name" value="IDEAL"/>
    <property type="match status" value="1"/>
</dbReference>
<name>A0A0U1NRQ8_9BACI</name>
<reference evidence="3" key="1">
    <citation type="submission" date="2015-05" db="EMBL/GenBank/DDBJ databases">
        <authorList>
            <person name="Urmite Genomes"/>
        </authorList>
    </citation>
    <scope>NUCLEOTIDE SEQUENCE [LARGE SCALE GENOMIC DNA]</scope>
    <source>
        <strain evidence="3">LF1</strain>
    </source>
</reference>
<dbReference type="RefSeq" id="WP_090630672.1">
    <property type="nucleotide sequence ID" value="NZ_CVRB01000001.1"/>
</dbReference>
<dbReference type="InterPro" id="IPR027393">
    <property type="entry name" value="Virus_scaffolding_prot_C"/>
</dbReference>
<dbReference type="AlphaFoldDB" id="A0A0U1NRQ8"/>
<feature type="domain" description="IDEAL" evidence="1">
    <location>
        <begin position="24"/>
        <end position="60"/>
    </location>
</feature>
<dbReference type="EMBL" id="CVRB01000001">
    <property type="protein sequence ID" value="CRK80729.1"/>
    <property type="molecule type" value="Genomic_DNA"/>
</dbReference>
<sequence length="64" mass="7610">MEKKLLNSPQQPHDYTDSEIAEMVLKHAFLQFKREKILKEIDHTLQEGNKSLFLQLTEELRKIS</sequence>
<gene>
    <name evidence="2" type="ORF">BN000_00617</name>
</gene>
<evidence type="ECO:0000313" key="2">
    <source>
        <dbReference type="EMBL" id="CRK80729.1"/>
    </source>
</evidence>
<dbReference type="OrthoDB" id="2916442at2"/>
<proteinExistence type="predicted"/>
<accession>A0A0U1NRQ8</accession>
<organism evidence="2 3">
    <name type="scientific">Neobacillus massiliamazoniensis</name>
    <dbReference type="NCBI Taxonomy" id="1499688"/>
    <lineage>
        <taxon>Bacteria</taxon>
        <taxon>Bacillati</taxon>
        <taxon>Bacillota</taxon>
        <taxon>Bacilli</taxon>
        <taxon>Bacillales</taxon>
        <taxon>Bacillaceae</taxon>
        <taxon>Neobacillus</taxon>
    </lineage>
</organism>
<dbReference type="Pfam" id="PF08858">
    <property type="entry name" value="IDEAL"/>
    <property type="match status" value="1"/>
</dbReference>
<dbReference type="Gene3D" id="4.10.810.10">
    <property type="entry name" value="Virus Scaffolding Protein, Chain A"/>
    <property type="match status" value="1"/>
</dbReference>